<name>A0A917SSM9_9RHOB</name>
<evidence type="ECO:0000256" key="1">
    <source>
        <dbReference type="ARBA" id="ARBA00004196"/>
    </source>
</evidence>
<keyword evidence="2" id="KW-0175">Coiled coil</keyword>
<feature type="region of interest" description="Disordered" evidence="3">
    <location>
        <begin position="131"/>
        <end position="173"/>
    </location>
</feature>
<reference evidence="4" key="2">
    <citation type="submission" date="2020-09" db="EMBL/GenBank/DDBJ databases">
        <authorList>
            <person name="Sun Q."/>
            <person name="Zhou Y."/>
        </authorList>
    </citation>
    <scope>NUCLEOTIDE SEQUENCE</scope>
    <source>
        <strain evidence="4">CGMCC 1.6293</strain>
    </source>
</reference>
<dbReference type="PANTHER" id="PTHR30386">
    <property type="entry name" value="MEMBRANE FUSION SUBUNIT OF EMRAB-TOLC MULTIDRUG EFFLUX PUMP"/>
    <property type="match status" value="1"/>
</dbReference>
<organism evidence="4 5">
    <name type="scientific">Pseudooceanicola nanhaiensis</name>
    <dbReference type="NCBI Taxonomy" id="375761"/>
    <lineage>
        <taxon>Bacteria</taxon>
        <taxon>Pseudomonadati</taxon>
        <taxon>Pseudomonadota</taxon>
        <taxon>Alphaproteobacteria</taxon>
        <taxon>Rhodobacterales</taxon>
        <taxon>Paracoccaceae</taxon>
        <taxon>Pseudooceanicola</taxon>
    </lineage>
</organism>
<evidence type="ECO:0000313" key="4">
    <source>
        <dbReference type="EMBL" id="GGL97034.1"/>
    </source>
</evidence>
<dbReference type="RefSeq" id="WP_028288185.1">
    <property type="nucleotide sequence ID" value="NZ_BMLF01000001.1"/>
</dbReference>
<evidence type="ECO:0000256" key="2">
    <source>
        <dbReference type="SAM" id="Coils"/>
    </source>
</evidence>
<feature type="compositionally biased region" description="Acidic residues" evidence="3">
    <location>
        <begin position="157"/>
        <end position="170"/>
    </location>
</feature>
<dbReference type="AlphaFoldDB" id="A0A917SSM9"/>
<evidence type="ECO:0000313" key="5">
    <source>
        <dbReference type="Proteomes" id="UP000649829"/>
    </source>
</evidence>
<dbReference type="EMBL" id="BMLF01000001">
    <property type="protein sequence ID" value="GGL97034.1"/>
    <property type="molecule type" value="Genomic_DNA"/>
</dbReference>
<accession>A0A917SSM9</accession>
<dbReference type="PANTHER" id="PTHR30386:SF19">
    <property type="entry name" value="MULTIDRUG EXPORT PROTEIN EMRA-RELATED"/>
    <property type="match status" value="1"/>
</dbReference>
<feature type="coiled-coil region" evidence="2">
    <location>
        <begin position="212"/>
        <end position="239"/>
    </location>
</feature>
<comment type="caution">
    <text evidence="4">The sequence shown here is derived from an EMBL/GenBank/DDBJ whole genome shotgun (WGS) entry which is preliminary data.</text>
</comment>
<dbReference type="InterPro" id="IPR050739">
    <property type="entry name" value="MFP"/>
</dbReference>
<reference evidence="4" key="1">
    <citation type="journal article" date="2014" name="Int. J. Syst. Evol. Microbiol.">
        <title>Complete genome sequence of Corynebacterium casei LMG S-19264T (=DSM 44701T), isolated from a smear-ripened cheese.</title>
        <authorList>
            <consortium name="US DOE Joint Genome Institute (JGI-PGF)"/>
            <person name="Walter F."/>
            <person name="Albersmeier A."/>
            <person name="Kalinowski J."/>
            <person name="Ruckert C."/>
        </authorList>
    </citation>
    <scope>NUCLEOTIDE SEQUENCE</scope>
    <source>
        <strain evidence="4">CGMCC 1.6293</strain>
    </source>
</reference>
<keyword evidence="5" id="KW-1185">Reference proteome</keyword>
<protein>
    <submittedName>
        <fullName evidence="4">Curli assembly protein CsgC</fullName>
    </submittedName>
</protein>
<dbReference type="GO" id="GO:0030313">
    <property type="term" value="C:cell envelope"/>
    <property type="evidence" value="ECO:0007669"/>
    <property type="project" value="UniProtKB-SubCell"/>
</dbReference>
<evidence type="ECO:0000256" key="3">
    <source>
        <dbReference type="SAM" id="MobiDB-lite"/>
    </source>
</evidence>
<gene>
    <name evidence="4" type="primary">rcdB</name>
    <name evidence="4" type="ORF">GCM10011534_18790</name>
</gene>
<dbReference type="Gene3D" id="2.40.50.100">
    <property type="match status" value="1"/>
</dbReference>
<comment type="subcellular location">
    <subcellularLocation>
        <location evidence="1">Cell envelope</location>
    </subcellularLocation>
</comment>
<sequence>MRYFRLVIGALVLVGALYLITAEQMAGASSDAVINAPVIALRSPVAGTVDLEPLALGAVVRRGQTVATVDDPQADRVRMNDLLLERDLALAEVNRLTALRDGMEVRQQALAEQTERYHVFRRRELGVAPAASGSGAAGLFDPRKLEDDTAGSAAETVSDEAAEAPAEDAPLEAGASARDIRQVAAGEDVFLDGSASPVWNHDLRLFDAEFRLTELSADLKAASARLSAYTNRLERERLRVNALSGASLVAPFDGIVWERMAADGVTVQRGDPVIRLANCDDVIVTLSVTEQVYNTLETGDPATFRISGTDEVMRAQIARLAGAGAATVYRELAVAPSERHLERYDVSLIVPELASGGAHGCQIGRTGRAFFDDRPLDFLRGLWD</sequence>
<proteinExistence type="predicted"/>
<dbReference type="Proteomes" id="UP000649829">
    <property type="component" value="Unassembled WGS sequence"/>
</dbReference>